<dbReference type="KEGG" id="bhl:Bache_2432"/>
<proteinExistence type="predicted"/>
<keyword evidence="1" id="KW-0812">Transmembrane</keyword>
<reference evidence="2 3" key="2">
    <citation type="journal article" date="2011" name="Stand. Genomic Sci.">
        <title>Complete genome sequence of Bacteroides helcogenes type strain (P 36-108).</title>
        <authorList>
            <person name="Pati A."/>
            <person name="Gronow S."/>
            <person name="Zeytun A."/>
            <person name="Lapidus A."/>
            <person name="Nolan M."/>
            <person name="Hammon N."/>
            <person name="Deshpande S."/>
            <person name="Cheng J.F."/>
            <person name="Tapia R."/>
            <person name="Han C."/>
            <person name="Goodwin L."/>
            <person name="Pitluck S."/>
            <person name="Liolios K."/>
            <person name="Pagani I."/>
            <person name="Ivanova N."/>
            <person name="Mavromatis K."/>
            <person name="Chen A."/>
            <person name="Palaniappan K."/>
            <person name="Land M."/>
            <person name="Hauser L."/>
            <person name="Chang Y.J."/>
            <person name="Jeffries C.D."/>
            <person name="Detter J.C."/>
            <person name="Brambilla E."/>
            <person name="Rohde M."/>
            <person name="Goker M."/>
            <person name="Woyke T."/>
            <person name="Bristow J."/>
            <person name="Eisen J.A."/>
            <person name="Markowitz V."/>
            <person name="Hugenholtz P."/>
            <person name="Kyrpides N.C."/>
            <person name="Klenk H.P."/>
            <person name="Lucas S."/>
        </authorList>
    </citation>
    <scope>NUCLEOTIDE SEQUENCE [LARGE SCALE GENOMIC DNA]</scope>
    <source>
        <strain evidence="3">ATCC 35417 / DSM 20613 / JCM 6297 / CCUG 15421 / P 36-108</strain>
    </source>
</reference>
<dbReference type="PATRIC" id="fig|693979.3.peg.2548"/>
<organism evidence="2 3">
    <name type="scientific">Bacteroides helcogenes (strain ATCC 35417 / DSM 20613 / JCM 6297 / CCUG 15421 / P 36-108)</name>
    <dbReference type="NCBI Taxonomy" id="693979"/>
    <lineage>
        <taxon>Bacteria</taxon>
        <taxon>Pseudomonadati</taxon>
        <taxon>Bacteroidota</taxon>
        <taxon>Bacteroidia</taxon>
        <taxon>Bacteroidales</taxon>
        <taxon>Bacteroidaceae</taxon>
        <taxon>Bacteroides</taxon>
    </lineage>
</organism>
<keyword evidence="1" id="KW-0472">Membrane</keyword>
<dbReference type="STRING" id="693979.Bache_2432"/>
<dbReference type="RefSeq" id="WP_013547988.1">
    <property type="nucleotide sequence ID" value="NC_014933.1"/>
</dbReference>
<keyword evidence="3" id="KW-1185">Reference proteome</keyword>
<sequence length="91" mass="10358">MTKQEQSALYAPQPTEVNVFETVNALTGQVNNLQRKYYRALTSDCDIKTEADRWYFRAIGWTCASLVFPPLFAVTALCIYKAKKCRKGGEE</sequence>
<keyword evidence="1" id="KW-1133">Transmembrane helix</keyword>
<gene>
    <name evidence="2" type="ordered locus">Bache_2432</name>
</gene>
<evidence type="ECO:0000313" key="3">
    <source>
        <dbReference type="Proteomes" id="UP000008630"/>
    </source>
</evidence>
<dbReference type="eggNOG" id="ENOG5032954">
    <property type="taxonomic scope" value="Bacteria"/>
</dbReference>
<dbReference type="OrthoDB" id="1040847at2"/>
<evidence type="ECO:0000256" key="1">
    <source>
        <dbReference type="SAM" id="Phobius"/>
    </source>
</evidence>
<feature type="transmembrane region" description="Helical" evidence="1">
    <location>
        <begin position="58"/>
        <end position="80"/>
    </location>
</feature>
<reference key="1">
    <citation type="submission" date="2010-11" db="EMBL/GenBank/DDBJ databases">
        <title>The complete genome of Bacteroides helcogenes P 36-108.</title>
        <authorList>
            <consortium name="US DOE Joint Genome Institute (JGI-PGF)"/>
            <person name="Lucas S."/>
            <person name="Copeland A."/>
            <person name="Lapidus A."/>
            <person name="Bruce D."/>
            <person name="Goodwin L."/>
            <person name="Pitluck S."/>
            <person name="Kyrpides N."/>
            <person name="Mavromatis K."/>
            <person name="Ivanova N."/>
            <person name="Zeytun A."/>
            <person name="Brettin T."/>
            <person name="Detter J.C."/>
            <person name="Tapia R."/>
            <person name="Han C."/>
            <person name="Land M."/>
            <person name="Hauser L."/>
            <person name="Markowitz V."/>
            <person name="Cheng J.-F."/>
            <person name="Hugenholtz P."/>
            <person name="Woyke T."/>
            <person name="Wu D."/>
            <person name="Gronow S."/>
            <person name="Wellnitz S."/>
            <person name="Brambilla E."/>
            <person name="Klenk H.-P."/>
            <person name="Eisen J.A."/>
        </authorList>
    </citation>
    <scope>NUCLEOTIDE SEQUENCE</scope>
    <source>
        <strain>P 36-108</strain>
    </source>
</reference>
<dbReference type="Proteomes" id="UP000008630">
    <property type="component" value="Chromosome"/>
</dbReference>
<dbReference type="EMBL" id="CP002352">
    <property type="protein sequence ID" value="ADV44398.1"/>
    <property type="molecule type" value="Genomic_DNA"/>
</dbReference>
<accession>E6SUQ3</accession>
<name>E6SUQ3_BACT6</name>
<dbReference type="HOGENOM" id="CLU_188168_0_0_10"/>
<protein>
    <submittedName>
        <fullName evidence="2">Uncharacterized protein</fullName>
    </submittedName>
</protein>
<dbReference type="AlphaFoldDB" id="E6SUQ3"/>
<evidence type="ECO:0000313" key="2">
    <source>
        <dbReference type="EMBL" id="ADV44398.1"/>
    </source>
</evidence>